<dbReference type="EMBL" id="CP048020">
    <property type="protein sequence ID" value="QHX42804.1"/>
    <property type="molecule type" value="Genomic_DNA"/>
</dbReference>
<evidence type="ECO:0000313" key="2">
    <source>
        <dbReference type="EMBL" id="QHX42804.1"/>
    </source>
</evidence>
<dbReference type="Proteomes" id="UP000464374">
    <property type="component" value="Chromosome"/>
</dbReference>
<dbReference type="AlphaFoldDB" id="A0A6P1XZU6"/>
<protein>
    <submittedName>
        <fullName evidence="2">Alpha-amylase</fullName>
    </submittedName>
</protein>
<organism evidence="2 3">
    <name type="scientific">Treponema vincentii</name>
    <dbReference type="NCBI Taxonomy" id="69710"/>
    <lineage>
        <taxon>Bacteria</taxon>
        <taxon>Pseudomonadati</taxon>
        <taxon>Spirochaetota</taxon>
        <taxon>Spirochaetia</taxon>
        <taxon>Spirochaetales</taxon>
        <taxon>Treponemataceae</taxon>
        <taxon>Treponema</taxon>
    </lineage>
</organism>
<proteinExistence type="predicted"/>
<dbReference type="KEGG" id="trz:GWP43_04360"/>
<dbReference type="SMART" id="SM00642">
    <property type="entry name" value="Aamy"/>
    <property type="match status" value="1"/>
</dbReference>
<sequence length="1199" mass="138432">MQKVYADSFLQTMEFHIHRDVRTKCHFSKTLFSSTGNVIIRNINDIYVFTFQYNEVVESGAFGMPVRAEQYLKAGQLNAMGLIDEIFHYMCRLYRRDVRADFFSSGYDFVQAELAKEHLPDLDDLLLEFCAEFPPAEVYGGAMTVEDWFRNIDPVSGIENKYRAFEELILCKLANENPAFQPFYPLFTDEQLSAHPSYNCFWDSIRDWSFRNEVFGPEKVDLISLLKAPVSYAPFSLKGQLEYIKKHWLDLLGEFIGRLLTSQDILSEEEKSAWQGGGGGGTHDAYHFEELTQEYERFTADRDWMPNVVMIAKSTLVWLDQLSKKYQRAITRLDQIPDEELNFLAEAGFNALWLIGVWERSPASARIKQICGNQEAAASAYSLTDYEIAGDIGGWEALENLRSRTGALGIRLAADMVPNHTGIDSKWVMERPDLFMQTRESPFPSYNFDGENLSRDSRIGIYLENHYYSKTDCAVVFKRVDHHTGDTRYIYHGNDGTGLPWNDTAQIDFLNPEAREEVIRKILHVARNFPIIRFDAAMVLAKKHIRRLWYPEPGRGGDIASRSRFALSTEEFQKRLPEEFWREVVDRCAVEAPDTLLLAEAFWMMEGYFVRTLGMHRVYNSAFMNMLKREDNAQYRLTIKNTLEFDPQILKRYVNFMNNPDEETAVAQFGRDDKYFGVCTMLVAMPGLPMFGHGQIEGFEEKYGMEYRRAYYNEQVNTGLVERHQREIFPLMRQRRLFSGVENFLLYDFRTDGQVNENVFAWSNVYGDSRSLILYNNKYEQTAGWINMSVAYAVKGSGDEKQLVQRTLAQGLLLTITSSRFVIFQEQHSKLWFIRKNSEIAERGLFAVLNGFETQVFLNIYEVTDTQDEQYRQLYEKLNGNGIADVGMGINEIKFKKLYDALAACISKEMLQDCIQLVKDCKHTESPHETESKIHSFINKLEPLAVTFLTALEETYRSEQTAQFLEEKVPTVKTSIKQLSTLFKARMYRLLLSASGLLIREMPLTAMTPAVTVFIHKMCGTASQLFVSFGSVFLMSVEDIAIYYKMEENIGRLYAFLHLEEKLTALVRSRGFDIDPIENKADTVKYLYYVHNARGKKPIRRTGIVSRMVQDPNVIIRLGIHEWDGIKWFNREAAELLADDMAAMLFLSAARPVKQVECMKKTVDSVEKYCRFDAEFSAAIHRSGYQVDRYLKLFAGTLK</sequence>
<gene>
    <name evidence="2" type="ORF">GWP43_04360</name>
</gene>
<dbReference type="Pfam" id="PF00128">
    <property type="entry name" value="Alpha-amylase"/>
    <property type="match status" value="1"/>
</dbReference>
<evidence type="ECO:0000313" key="3">
    <source>
        <dbReference type="Proteomes" id="UP000464374"/>
    </source>
</evidence>
<name>A0A6P1XZU6_9SPIR</name>
<evidence type="ECO:0000259" key="1">
    <source>
        <dbReference type="SMART" id="SM00642"/>
    </source>
</evidence>
<dbReference type="InterPro" id="IPR017853">
    <property type="entry name" value="GH"/>
</dbReference>
<dbReference type="GO" id="GO:0005975">
    <property type="term" value="P:carbohydrate metabolic process"/>
    <property type="evidence" value="ECO:0007669"/>
    <property type="project" value="InterPro"/>
</dbReference>
<dbReference type="RefSeq" id="WP_162662982.1">
    <property type="nucleotide sequence ID" value="NZ_CP048020.1"/>
</dbReference>
<feature type="domain" description="Glycosyl hydrolase family 13 catalytic" evidence="1">
    <location>
        <begin position="316"/>
        <end position="709"/>
    </location>
</feature>
<dbReference type="PANTHER" id="PTHR47786:SF2">
    <property type="entry name" value="GLYCOSYL HYDROLASE FAMILY 13 CATALYTIC DOMAIN-CONTAINING PROTEIN"/>
    <property type="match status" value="1"/>
</dbReference>
<dbReference type="PANTHER" id="PTHR47786">
    <property type="entry name" value="ALPHA-1,4-GLUCAN:MALTOSE-1-PHOSPHATE MALTOSYLTRANSFERASE"/>
    <property type="match status" value="1"/>
</dbReference>
<dbReference type="Gene3D" id="3.20.20.80">
    <property type="entry name" value="Glycosidases"/>
    <property type="match status" value="1"/>
</dbReference>
<accession>A0A6P1XZU6</accession>
<dbReference type="InterPro" id="IPR006047">
    <property type="entry name" value="GH13_cat_dom"/>
</dbReference>
<reference evidence="2 3" key="1">
    <citation type="submission" date="2020-01" db="EMBL/GenBank/DDBJ databases">
        <title>Complete genome sequence of a human oral phylogroup 1 Treponema sp. strain ATCC 700766, originally isolated from periodontitis dental plaque.</title>
        <authorList>
            <person name="Chan Y."/>
            <person name="Huo Y.-B."/>
            <person name="Yu X.-L."/>
            <person name="Zeng H."/>
            <person name="Leung W.-K."/>
            <person name="Watt R.M."/>
        </authorList>
    </citation>
    <scope>NUCLEOTIDE SEQUENCE [LARGE SCALE GENOMIC DNA]</scope>
    <source>
        <strain evidence="2 3">OMZ 804</strain>
    </source>
</reference>
<dbReference type="SUPFAM" id="SSF51445">
    <property type="entry name" value="(Trans)glycosidases"/>
    <property type="match status" value="1"/>
</dbReference>